<dbReference type="GO" id="GO:0009035">
    <property type="term" value="F:type I site-specific deoxyribonuclease activity"/>
    <property type="evidence" value="ECO:0007669"/>
    <property type="project" value="UniProtKB-EC"/>
</dbReference>
<dbReference type="Pfam" id="PF00271">
    <property type="entry name" value="Helicase_C"/>
    <property type="match status" value="1"/>
</dbReference>
<dbReference type="SMART" id="SM00490">
    <property type="entry name" value="HELICc"/>
    <property type="match status" value="1"/>
</dbReference>
<dbReference type="AlphaFoldDB" id="A0A517MAC0"/>
<evidence type="ECO:0000256" key="1">
    <source>
        <dbReference type="SAM" id="Coils"/>
    </source>
</evidence>
<keyword evidence="1" id="KW-0175">Coiled coil</keyword>
<dbReference type="SUPFAM" id="SSF52540">
    <property type="entry name" value="P-loop containing nucleoside triphosphate hydrolases"/>
    <property type="match status" value="1"/>
</dbReference>
<dbReference type="Pfam" id="PF08463">
    <property type="entry name" value="EcoEI_R_C"/>
    <property type="match status" value="1"/>
</dbReference>
<dbReference type="CDD" id="cd18032">
    <property type="entry name" value="DEXHc_RE_I_III_res"/>
    <property type="match status" value="1"/>
</dbReference>
<dbReference type="EC" id="3.1.21.3" evidence="4"/>
<dbReference type="GO" id="GO:0005829">
    <property type="term" value="C:cytosol"/>
    <property type="evidence" value="ECO:0007669"/>
    <property type="project" value="TreeGrafter"/>
</dbReference>
<dbReference type="NCBIfam" id="NF008521">
    <property type="entry name" value="PRK11448.1"/>
    <property type="match status" value="1"/>
</dbReference>
<dbReference type="Proteomes" id="UP000320672">
    <property type="component" value="Chromosome"/>
</dbReference>
<sequence>MAHPDASAPRSPNFHFLTKVDPLLADLGLRAERYALEDPVTAIMKVRQLGELLAQSVAAKYGIDTTVDSRPKDQRTLLDELFRSRALPADINNLFHEIRKEGNQAIHAIKGDQGRAITVLRYARQAAVWFFRTHFDRAAKLGPFVPPLPKSDTSDELKREIARLEKEYENASAALERLKDQAADEQQLRQLAEDDRKRAFQDLDAAMSLVEEEFSATQARITELENRLAETSQTAKPTQSETQQMVETGQQVADEVLSEADTRELIDIQLREAGWIVDSKNLRYSKGTRPQKNKNTAIAEWPTSSGPADYVLFIGLAPVAIVEAKRKNIDVAGAIAQARRYSGDFVIQGTDIVSPGGPWGDCKVPFLFSTNGRGYLKQLKTKSGVWFLDSRRSTNLPRPLVSWYTPEGLGQLLSQDIDEAEQRLQVESTGYLPLRFYQEEAVKAVERAISDGEREMLLAMATGTGKTRTCIGICYRLIKAKRFRRILFLVDRTSLGEQTSDALHDLRIENNQTFADIYDVKELGDLTPDQDTKFHIATIQAMVKRVLGSDDTVSALPVDQYDCIVVDECHRGYSLDQELSDSELGFRDETDYISKYSRILEYFDAVKIGLTATPAVHTTEIFGGTSGMPIYQYSYRQAVLDGYLVDHEPPLQIKTRLAQDGIQFQVNEEVAVYDNQKQQLELFNTPDEIVLEIDSFNRKVVNENFNRVICRELAKHIDPSLPGKTLVFCVSDMHADMVVSELNAAFKEQYGEIENQAVLKITGKAHKPLQLIRRFKNERYPSVVVTVDLLTTGIDVPEICNLVFLRRVRSRILYDQMLGRGTRLCSSLHGLNDDKSCFHIFDCVELYSSLKSYTDMQAVVTNPNISFSQLLDELASVTTDEHRQTIKEQLIAKLQRKKRSLKGSRAQVLEEKSGKNPESLIEQIQKATPDEIVEWFADKTNVVEFLDQKAGGGGTRFFVSEHEDEVVSVESGFGKGNQRPKDYLEEFREFVTGHQNDIAAIKLCATRPRDLTRQTLKELQIELDKQGFSETRLRVAWRETKNVEIAATIIGYIRNAILQAPLEPFEDRVNKAMTALLTSRQWTQPQRKWLDRIGKQFKENTLVDRDAFNQGQFREHGGFDRLNKVFDGKLVELLGQITDEIWGLAA</sequence>
<gene>
    <name evidence="4" type="primary">hsdR</name>
    <name evidence="4" type="ORF">FF011L_05590</name>
</gene>
<dbReference type="InterPro" id="IPR007409">
    <property type="entry name" value="Restrct_endonuc_type1_HsdR_N"/>
</dbReference>
<keyword evidence="5" id="KW-1185">Reference proteome</keyword>
<dbReference type="REBASE" id="356541">
    <property type="entry name" value="PbaFF011LORF5600P"/>
</dbReference>
<evidence type="ECO:0000259" key="3">
    <source>
        <dbReference type="PROSITE" id="PS51194"/>
    </source>
</evidence>
<feature type="coiled-coil region" evidence="1">
    <location>
        <begin position="154"/>
        <end position="234"/>
    </location>
</feature>
<dbReference type="SMART" id="SM00487">
    <property type="entry name" value="DEXDc"/>
    <property type="match status" value="1"/>
</dbReference>
<proteinExistence type="predicted"/>
<dbReference type="KEGG" id="rml:FF011L_05590"/>
<dbReference type="GO" id="GO:0009307">
    <property type="term" value="P:DNA restriction-modification system"/>
    <property type="evidence" value="ECO:0007669"/>
    <property type="project" value="UniProtKB-KW"/>
</dbReference>
<evidence type="ECO:0000313" key="5">
    <source>
        <dbReference type="Proteomes" id="UP000320672"/>
    </source>
</evidence>
<dbReference type="InterPro" id="IPR027417">
    <property type="entry name" value="P-loop_NTPase"/>
</dbReference>
<evidence type="ECO:0000259" key="2">
    <source>
        <dbReference type="PROSITE" id="PS51192"/>
    </source>
</evidence>
<protein>
    <submittedName>
        <fullName evidence="4">Type-1 restriction enzyme R protein</fullName>
        <ecNumber evidence="4">3.1.21.3</ecNumber>
    </submittedName>
</protein>
<dbReference type="PROSITE" id="PS51192">
    <property type="entry name" value="HELICASE_ATP_BIND_1"/>
    <property type="match status" value="1"/>
</dbReference>
<feature type="domain" description="Helicase C-terminal" evidence="3">
    <location>
        <begin position="692"/>
        <end position="878"/>
    </location>
</feature>
<dbReference type="InterPro" id="IPR013670">
    <property type="entry name" value="EcoEI_R_C_dom"/>
</dbReference>
<dbReference type="GO" id="GO:0003677">
    <property type="term" value="F:DNA binding"/>
    <property type="evidence" value="ECO:0007669"/>
    <property type="project" value="UniProtKB-KW"/>
</dbReference>
<reference evidence="4 5" key="1">
    <citation type="submission" date="2019-02" db="EMBL/GenBank/DDBJ databases">
        <title>Deep-cultivation of Planctomycetes and their phenomic and genomic characterization uncovers novel biology.</title>
        <authorList>
            <person name="Wiegand S."/>
            <person name="Jogler M."/>
            <person name="Boedeker C."/>
            <person name="Pinto D."/>
            <person name="Vollmers J."/>
            <person name="Rivas-Marin E."/>
            <person name="Kohn T."/>
            <person name="Peeters S.H."/>
            <person name="Heuer A."/>
            <person name="Rast P."/>
            <person name="Oberbeckmann S."/>
            <person name="Bunk B."/>
            <person name="Jeske O."/>
            <person name="Meyerdierks A."/>
            <person name="Storesund J.E."/>
            <person name="Kallscheuer N."/>
            <person name="Luecker S."/>
            <person name="Lage O.M."/>
            <person name="Pohl T."/>
            <person name="Merkel B.J."/>
            <person name="Hornburger P."/>
            <person name="Mueller R.-W."/>
            <person name="Bruemmer F."/>
            <person name="Labrenz M."/>
            <person name="Spormann A.M."/>
            <person name="Op den Camp H."/>
            <person name="Overmann J."/>
            <person name="Amann R."/>
            <person name="Jetten M.S.M."/>
            <person name="Mascher T."/>
            <person name="Medema M.H."/>
            <person name="Devos D.P."/>
            <person name="Kaster A.-K."/>
            <person name="Ovreas L."/>
            <person name="Rohde M."/>
            <person name="Galperin M.Y."/>
            <person name="Jogler C."/>
        </authorList>
    </citation>
    <scope>NUCLEOTIDE SEQUENCE [LARGE SCALE GENOMIC DNA]</scope>
    <source>
        <strain evidence="4 5">FF011L</strain>
    </source>
</reference>
<dbReference type="InterPro" id="IPR050742">
    <property type="entry name" value="Helicase_Restrict-Modif_Enz"/>
</dbReference>
<dbReference type="Gene3D" id="3.90.1570.30">
    <property type="match status" value="1"/>
</dbReference>
<dbReference type="InterPro" id="IPR006935">
    <property type="entry name" value="Helicase/UvrB_N"/>
</dbReference>
<dbReference type="OrthoDB" id="9758243at2"/>
<dbReference type="Pfam" id="PF04851">
    <property type="entry name" value="ResIII"/>
    <property type="match status" value="1"/>
</dbReference>
<keyword evidence="4" id="KW-0378">Hydrolase</keyword>
<dbReference type="Pfam" id="PF04313">
    <property type="entry name" value="HSDR_N"/>
    <property type="match status" value="1"/>
</dbReference>
<dbReference type="InterPro" id="IPR014001">
    <property type="entry name" value="Helicase_ATP-bd"/>
</dbReference>
<feature type="domain" description="Helicase ATP-binding" evidence="2">
    <location>
        <begin position="447"/>
        <end position="632"/>
    </location>
</feature>
<evidence type="ECO:0000313" key="4">
    <source>
        <dbReference type="EMBL" id="QDS91824.1"/>
    </source>
</evidence>
<organism evidence="4 5">
    <name type="scientific">Roseimaritima multifibrata</name>
    <dbReference type="NCBI Taxonomy" id="1930274"/>
    <lineage>
        <taxon>Bacteria</taxon>
        <taxon>Pseudomonadati</taxon>
        <taxon>Planctomycetota</taxon>
        <taxon>Planctomycetia</taxon>
        <taxon>Pirellulales</taxon>
        <taxon>Pirellulaceae</taxon>
        <taxon>Roseimaritima</taxon>
    </lineage>
</organism>
<dbReference type="PROSITE" id="PS51194">
    <property type="entry name" value="HELICASE_CTER"/>
    <property type="match status" value="1"/>
</dbReference>
<dbReference type="PANTHER" id="PTHR47396">
    <property type="entry name" value="TYPE I RESTRICTION ENZYME ECOKI R PROTEIN"/>
    <property type="match status" value="1"/>
</dbReference>
<dbReference type="RefSeq" id="WP_145350000.1">
    <property type="nucleotide sequence ID" value="NZ_CP036262.1"/>
</dbReference>
<dbReference type="CDD" id="cd18799">
    <property type="entry name" value="SF2_C_EcoAI-like"/>
    <property type="match status" value="1"/>
</dbReference>
<dbReference type="PANTHER" id="PTHR47396:SF1">
    <property type="entry name" value="ATP-DEPENDENT HELICASE IRC3-RELATED"/>
    <property type="match status" value="1"/>
</dbReference>
<dbReference type="EMBL" id="CP036262">
    <property type="protein sequence ID" value="QDS91824.1"/>
    <property type="molecule type" value="Genomic_DNA"/>
</dbReference>
<accession>A0A517MAC0</accession>
<dbReference type="GO" id="GO:0005524">
    <property type="term" value="F:ATP binding"/>
    <property type="evidence" value="ECO:0007669"/>
    <property type="project" value="UniProtKB-KW"/>
</dbReference>
<name>A0A517MAC0_9BACT</name>
<dbReference type="Gene3D" id="3.40.50.300">
    <property type="entry name" value="P-loop containing nucleotide triphosphate hydrolases"/>
    <property type="match status" value="2"/>
</dbReference>
<dbReference type="InterPro" id="IPR001650">
    <property type="entry name" value="Helicase_C-like"/>
</dbReference>